<accession>A0ABY0FJR7</accession>
<keyword evidence="2 7" id="KW-0812">Transmembrane</keyword>
<dbReference type="Gene3D" id="3.40.50.300">
    <property type="entry name" value="P-loop containing nucleotide triphosphate hydrolases"/>
    <property type="match status" value="1"/>
</dbReference>
<dbReference type="InterPro" id="IPR003439">
    <property type="entry name" value="ABC_transporter-like_ATP-bd"/>
</dbReference>
<dbReference type="PANTHER" id="PTHR43394:SF1">
    <property type="entry name" value="ATP-BINDING CASSETTE SUB-FAMILY B MEMBER 10, MITOCHONDRIAL"/>
    <property type="match status" value="1"/>
</dbReference>
<dbReference type="Proteomes" id="UP001191004">
    <property type="component" value="Unassembled WGS sequence"/>
</dbReference>
<dbReference type="PROSITE" id="PS00211">
    <property type="entry name" value="ABC_TRANSPORTER_1"/>
    <property type="match status" value="1"/>
</dbReference>
<dbReference type="RefSeq" id="WP_129604922.1">
    <property type="nucleotide sequence ID" value="NZ_PRLL01000014.1"/>
</dbReference>
<evidence type="ECO:0000256" key="7">
    <source>
        <dbReference type="SAM" id="Phobius"/>
    </source>
</evidence>
<dbReference type="PROSITE" id="PS50929">
    <property type="entry name" value="ABC_TM1F"/>
    <property type="match status" value="1"/>
</dbReference>
<keyword evidence="3" id="KW-0547">Nucleotide-binding</keyword>
<feature type="transmembrane region" description="Helical" evidence="7">
    <location>
        <begin position="189"/>
        <end position="208"/>
    </location>
</feature>
<dbReference type="Pfam" id="PF00664">
    <property type="entry name" value="ABC_membrane"/>
    <property type="match status" value="1"/>
</dbReference>
<dbReference type="InterPro" id="IPR027417">
    <property type="entry name" value="P-loop_NTPase"/>
</dbReference>
<dbReference type="GO" id="GO:0005524">
    <property type="term" value="F:ATP binding"/>
    <property type="evidence" value="ECO:0007669"/>
    <property type="project" value="UniProtKB-KW"/>
</dbReference>
<feature type="transmembrane region" description="Helical" evidence="7">
    <location>
        <begin position="164"/>
        <end position="183"/>
    </location>
</feature>
<dbReference type="SMART" id="SM00382">
    <property type="entry name" value="AAA"/>
    <property type="match status" value="1"/>
</dbReference>
<evidence type="ECO:0000259" key="8">
    <source>
        <dbReference type="PROSITE" id="PS50893"/>
    </source>
</evidence>
<gene>
    <name evidence="10" type="ORF">G3KMM_00414</name>
</gene>
<evidence type="ECO:0000256" key="3">
    <source>
        <dbReference type="ARBA" id="ARBA00022741"/>
    </source>
</evidence>
<reference evidence="10 11" key="2">
    <citation type="journal article" date="2020" name="Cell Rep.">
        <title>Acquisition and Adaptation of Ultra-small Parasitic Reduced Genome Bacteria to Mammalian Hosts.</title>
        <authorList>
            <person name="McLean J.S."/>
            <person name="Bor B."/>
            <person name="Kerns K.A."/>
            <person name="Liu Q."/>
            <person name="To T.T."/>
            <person name="Solden L."/>
            <person name="Hendrickson E.L."/>
            <person name="Wrighton K."/>
            <person name="Shi W."/>
            <person name="He X."/>
        </authorList>
    </citation>
    <scope>NUCLEOTIDE SEQUENCE [LARGE SCALE GENOMIC DNA]</scope>
    <source>
        <strain evidence="10 11">TM7_KMM_G3_1_HOT_351</strain>
    </source>
</reference>
<organism evidence="10 11">
    <name type="scientific">Candidatus Nanosyncoccus nanoralicus</name>
    <dbReference type="NCBI Taxonomy" id="2171996"/>
    <lineage>
        <taxon>Bacteria</taxon>
        <taxon>Candidatus Saccharimonadota</taxon>
        <taxon>Candidatus Nanosyncoccalia</taxon>
        <taxon>Candidatus Nanosyncoccales</taxon>
        <taxon>Candidatus Nanosyncoccaceae</taxon>
        <taxon>Candidatus Nanosyncoccus</taxon>
    </lineage>
</organism>
<dbReference type="InterPro" id="IPR017871">
    <property type="entry name" value="ABC_transporter-like_CS"/>
</dbReference>
<evidence type="ECO:0000259" key="9">
    <source>
        <dbReference type="PROSITE" id="PS50929"/>
    </source>
</evidence>
<evidence type="ECO:0000313" key="11">
    <source>
        <dbReference type="Proteomes" id="UP001191004"/>
    </source>
</evidence>
<reference evidence="10 11" key="1">
    <citation type="journal article" date="2018" name="bioRxiv">
        <title>Evidence of independent acquisition and adaption of ultra-small bacteria to human hosts across the highly diverse yet reduced genomes of the phylum Saccharibacteria.</title>
        <authorList>
            <person name="McLean J.S."/>
            <person name="Bor B."/>
            <person name="To T.T."/>
            <person name="Liu Q."/>
            <person name="Kearns K.A."/>
            <person name="Solden L.M."/>
            <person name="Wrighton K.C."/>
            <person name="He X."/>
            <person name="Shi W."/>
        </authorList>
    </citation>
    <scope>NUCLEOTIDE SEQUENCE [LARGE SCALE GENOMIC DNA]</scope>
    <source>
        <strain evidence="10 11">TM7_KMM_G3_1_HOT_351</strain>
    </source>
</reference>
<protein>
    <submittedName>
        <fullName evidence="10">Multidrug export ATP-binding/permease protein</fullName>
        <ecNumber evidence="10">3.6.3.-</ecNumber>
    </submittedName>
</protein>
<proteinExistence type="predicted"/>
<feature type="domain" description="ABC transporter" evidence="8">
    <location>
        <begin position="366"/>
        <end position="601"/>
    </location>
</feature>
<dbReference type="EMBL" id="PRLL01000014">
    <property type="protein sequence ID" value="RYC73411.1"/>
    <property type="molecule type" value="Genomic_DNA"/>
</dbReference>
<keyword evidence="11" id="KW-1185">Reference proteome</keyword>
<dbReference type="Gene3D" id="1.20.1560.10">
    <property type="entry name" value="ABC transporter type 1, transmembrane domain"/>
    <property type="match status" value="1"/>
</dbReference>
<keyword evidence="4 10" id="KW-0067">ATP-binding</keyword>
<dbReference type="EC" id="3.6.3.-" evidence="10"/>
<evidence type="ECO:0000256" key="1">
    <source>
        <dbReference type="ARBA" id="ARBA00004651"/>
    </source>
</evidence>
<dbReference type="SUPFAM" id="SSF52540">
    <property type="entry name" value="P-loop containing nucleoside triphosphate hydrolases"/>
    <property type="match status" value="1"/>
</dbReference>
<comment type="subcellular location">
    <subcellularLocation>
        <location evidence="1">Cell membrane</location>
        <topology evidence="1">Multi-pass membrane protein</topology>
    </subcellularLocation>
</comment>
<feature type="domain" description="ABC transmembrane type-1" evidence="9">
    <location>
        <begin position="48"/>
        <end position="332"/>
    </location>
</feature>
<dbReference type="GO" id="GO:0016787">
    <property type="term" value="F:hydrolase activity"/>
    <property type="evidence" value="ECO:0007669"/>
    <property type="project" value="UniProtKB-KW"/>
</dbReference>
<dbReference type="InterPro" id="IPR036640">
    <property type="entry name" value="ABC1_TM_sf"/>
</dbReference>
<keyword evidence="6 7" id="KW-0472">Membrane</keyword>
<feature type="transmembrane region" description="Helical" evidence="7">
    <location>
        <begin position="90"/>
        <end position="110"/>
    </location>
</feature>
<dbReference type="InterPro" id="IPR011527">
    <property type="entry name" value="ABC1_TM_dom"/>
</dbReference>
<feature type="transmembrane region" description="Helical" evidence="7">
    <location>
        <begin position="31"/>
        <end position="59"/>
    </location>
</feature>
<dbReference type="Pfam" id="PF00005">
    <property type="entry name" value="ABC_tran"/>
    <property type="match status" value="1"/>
</dbReference>
<feature type="transmembrane region" description="Helical" evidence="7">
    <location>
        <begin position="275"/>
        <end position="294"/>
    </location>
</feature>
<evidence type="ECO:0000256" key="4">
    <source>
        <dbReference type="ARBA" id="ARBA00022840"/>
    </source>
</evidence>
<evidence type="ECO:0000256" key="6">
    <source>
        <dbReference type="ARBA" id="ARBA00023136"/>
    </source>
</evidence>
<keyword evidence="5 7" id="KW-1133">Transmembrane helix</keyword>
<dbReference type="InterPro" id="IPR039421">
    <property type="entry name" value="Type_1_exporter"/>
</dbReference>
<name>A0ABY0FJR7_9BACT</name>
<dbReference type="SUPFAM" id="SSF90123">
    <property type="entry name" value="ABC transporter transmembrane region"/>
    <property type="match status" value="1"/>
</dbReference>
<comment type="caution">
    <text evidence="10">The sequence shown here is derived from an EMBL/GenBank/DDBJ whole genome shotgun (WGS) entry which is preliminary data.</text>
</comment>
<evidence type="ECO:0000313" key="10">
    <source>
        <dbReference type="EMBL" id="RYC73411.1"/>
    </source>
</evidence>
<dbReference type="PROSITE" id="PS50893">
    <property type="entry name" value="ABC_TRANSPORTER_2"/>
    <property type="match status" value="1"/>
</dbReference>
<dbReference type="PANTHER" id="PTHR43394">
    <property type="entry name" value="ATP-DEPENDENT PERMEASE MDL1, MITOCHONDRIAL"/>
    <property type="match status" value="1"/>
</dbReference>
<evidence type="ECO:0000256" key="2">
    <source>
        <dbReference type="ARBA" id="ARBA00022692"/>
    </source>
</evidence>
<dbReference type="InterPro" id="IPR003593">
    <property type="entry name" value="AAA+_ATPase"/>
</dbReference>
<evidence type="ECO:0000256" key="5">
    <source>
        <dbReference type="ARBA" id="ARBA00022989"/>
    </source>
</evidence>
<keyword evidence="10" id="KW-0378">Hydrolase</keyword>
<sequence length="610" mass="68237">MTKQPKKKPKYKSTIGRTLHYFIKANKNYKWLTLGVFIVTPIVIFVRTILAPLVVANIIDILSSARPEDFINPGNIFQIPLVQKVLPQGIFLILCQLIGSSILGNLRVYLVWKMELLTINDLSIQCFDTINNQSMQFHSDRFSGSLTAQVGRFTRAYERFADSIIFNIVPLIVTFSSIFIILINRAPTFAILLMIFSAVFAIVSSRSFKRIGECNEKEAAAQNKQTGQLTDSITNIISVKSYAQENYERTRYTKFQAETLAAGENSMRATIHRDVIFDSIFLLIDLIMITFIVVGAPVMALPVSTVILIFQFSQTILMNLWDVSSIFKNFTRVFGDAHEMTIILDAVDTVVDEKGAKKLIVDKGGIIFDHITFTHADAKESIFKDFNLELKPGERIGLAGLSGSGKTTLTKLLLRFADVDKGTIKIDDQNIRKVTQHSLRKNIAYVPQEASLFHRTIAENIAYAKPDASMEEIKHAAKLANAAEFIEKLPNGYETMVGERGVKLSGGQRQRIAIARAILKDAPILVLDEATSALDSESEALIQEALLRLMHGRTSIVVAHRLSTISSLDRIVVLENGKIIEQGPHEELLKNPKGQYKKLWSRQSGAFVEK</sequence>